<keyword evidence="10 13" id="KW-0233">DNA recombination</keyword>
<feature type="active site" evidence="13">
    <location>
        <position position="68"/>
    </location>
</feature>
<dbReference type="PRINTS" id="PR00696">
    <property type="entry name" value="RSOLVASERUVC"/>
</dbReference>
<evidence type="ECO:0000256" key="11">
    <source>
        <dbReference type="ARBA" id="ARBA00023204"/>
    </source>
</evidence>
<keyword evidence="2 13" id="KW-0963">Cytoplasm</keyword>
<dbReference type="GO" id="GO:0005737">
    <property type="term" value="C:cytoplasm"/>
    <property type="evidence" value="ECO:0007669"/>
    <property type="project" value="UniProtKB-SubCell"/>
</dbReference>
<evidence type="ECO:0000256" key="10">
    <source>
        <dbReference type="ARBA" id="ARBA00023172"/>
    </source>
</evidence>
<accession>A0A2M8LD53</accession>
<evidence type="ECO:0000256" key="14">
    <source>
        <dbReference type="NCBIfam" id="TIGR00228"/>
    </source>
</evidence>
<proteinExistence type="inferred from homology"/>
<comment type="function">
    <text evidence="13">The RuvA-RuvB-RuvC complex processes Holliday junction (HJ) DNA during genetic recombination and DNA repair. Endonuclease that resolves HJ intermediates. Cleaves cruciform DNA by making single-stranded nicks across the HJ at symmetrical positions within the homologous arms, yielding a 5'-phosphate and a 3'-hydroxyl group; requires a central core of homology in the junction. The consensus cleavage sequence is 5'-(A/T)TT(C/G)-3'. Cleavage occurs on the 3'-side of the TT dinucleotide at the point of strand exchange. HJ branch migration catalyzed by RuvA-RuvB allows RuvC to scan DNA until it finds its consensus sequence, where it cleaves and resolves the cruciform DNA.</text>
</comment>
<dbReference type="PANTHER" id="PTHR30194">
    <property type="entry name" value="CROSSOVER JUNCTION ENDODEOXYRIBONUCLEASE RUVC"/>
    <property type="match status" value="1"/>
</dbReference>
<comment type="subcellular location">
    <subcellularLocation>
        <location evidence="13">Cytoplasm</location>
    </subcellularLocation>
</comment>
<reference evidence="16" key="1">
    <citation type="submission" date="2017-09" db="EMBL/GenBank/DDBJ databases">
        <title>Depth-based differentiation of microbial function through sediment-hosted aquifers and enrichment of novel symbionts in the deep terrestrial subsurface.</title>
        <authorList>
            <person name="Probst A.J."/>
            <person name="Ladd B."/>
            <person name="Jarett J.K."/>
            <person name="Geller-Mcgrath D.E."/>
            <person name="Sieber C.M.K."/>
            <person name="Emerson J.B."/>
            <person name="Anantharaman K."/>
            <person name="Thomas B.C."/>
            <person name="Malmstrom R."/>
            <person name="Stieglmeier M."/>
            <person name="Klingl A."/>
            <person name="Woyke T."/>
            <person name="Ryan C.M."/>
            <person name="Banfield J.F."/>
        </authorList>
    </citation>
    <scope>NUCLEOTIDE SEQUENCE [LARGE SCALE GENOMIC DNA]</scope>
</reference>
<dbReference type="GO" id="GO:0003677">
    <property type="term" value="F:DNA binding"/>
    <property type="evidence" value="ECO:0007669"/>
    <property type="project" value="UniProtKB-KW"/>
</dbReference>
<comment type="cofactor">
    <cofactor evidence="13">
        <name>Mg(2+)</name>
        <dbReference type="ChEBI" id="CHEBI:18420"/>
    </cofactor>
    <text evidence="13">Binds 2 Mg(2+) ion per subunit.</text>
</comment>
<dbReference type="InterPro" id="IPR036397">
    <property type="entry name" value="RNaseH_sf"/>
</dbReference>
<comment type="subunit">
    <text evidence="13">Homodimer which binds Holliday junction (HJ) DNA. The HJ becomes 2-fold symmetrical on binding to RuvC with unstacked arms; it has a different conformation from HJ DNA in complex with RuvA. In the full resolvosome a probable DNA-RuvA(4)-RuvB(12)-RuvC(2) complex forms which resolves the HJ.</text>
</comment>
<dbReference type="InterPro" id="IPR012337">
    <property type="entry name" value="RNaseH-like_sf"/>
</dbReference>
<evidence type="ECO:0000256" key="12">
    <source>
        <dbReference type="ARBA" id="ARBA00029354"/>
    </source>
</evidence>
<keyword evidence="11 13" id="KW-0234">DNA repair</keyword>
<evidence type="ECO:0000256" key="1">
    <source>
        <dbReference type="ARBA" id="ARBA00009518"/>
    </source>
</evidence>
<dbReference type="Gene3D" id="3.30.420.10">
    <property type="entry name" value="Ribonuclease H-like superfamily/Ribonuclease H"/>
    <property type="match status" value="1"/>
</dbReference>
<evidence type="ECO:0000256" key="6">
    <source>
        <dbReference type="ARBA" id="ARBA00022763"/>
    </source>
</evidence>
<dbReference type="Proteomes" id="UP000228700">
    <property type="component" value="Unassembled WGS sequence"/>
</dbReference>
<comment type="catalytic activity">
    <reaction evidence="12 13">
        <text>Endonucleolytic cleavage at a junction such as a reciprocal single-stranded crossover between two homologous DNA duplexes (Holliday junction).</text>
        <dbReference type="EC" id="3.1.21.10"/>
    </reaction>
</comment>
<dbReference type="Pfam" id="PF02075">
    <property type="entry name" value="RuvC"/>
    <property type="match status" value="1"/>
</dbReference>
<evidence type="ECO:0000313" key="16">
    <source>
        <dbReference type="Proteomes" id="UP000228700"/>
    </source>
</evidence>
<feature type="binding site" evidence="13">
    <location>
        <position position="68"/>
    </location>
    <ligand>
        <name>Mg(2+)</name>
        <dbReference type="ChEBI" id="CHEBI:18420"/>
        <label>2</label>
    </ligand>
</feature>
<sequence length="157" mass="17582">MKILAIDPGYQRLGIAVIEKNKTGREILIYSECFETDKKLPHSERLSLIAQRLSETISKHKPEAVALETLFFSTNQKTAIKVAEVRGVILSESARAGLKTYEYNPMQVKVAVTGYGKSDKSQVMFMTKKILCVDKEALDDEYDAMAIGITCLATERF</sequence>
<dbReference type="GO" id="GO:0048476">
    <property type="term" value="C:Holliday junction resolvase complex"/>
    <property type="evidence" value="ECO:0007669"/>
    <property type="project" value="UniProtKB-UniRule"/>
</dbReference>
<feature type="binding site" evidence="13">
    <location>
        <position position="7"/>
    </location>
    <ligand>
        <name>Mg(2+)</name>
        <dbReference type="ChEBI" id="CHEBI:18420"/>
        <label>1</label>
    </ligand>
</feature>
<evidence type="ECO:0000256" key="9">
    <source>
        <dbReference type="ARBA" id="ARBA00023125"/>
    </source>
</evidence>
<dbReference type="EMBL" id="PFEQ01000001">
    <property type="protein sequence ID" value="PJE74545.1"/>
    <property type="molecule type" value="Genomic_DNA"/>
</dbReference>
<organism evidence="15 16">
    <name type="scientific">Candidatus Taylorbacteria bacterium CG10_big_fil_rev_8_21_14_0_10_41_48</name>
    <dbReference type="NCBI Taxonomy" id="1975024"/>
    <lineage>
        <taxon>Bacteria</taxon>
        <taxon>Candidatus Tayloriibacteriota</taxon>
    </lineage>
</organism>
<protein>
    <recommendedName>
        <fullName evidence="13 14">Crossover junction endodeoxyribonuclease RuvC</fullName>
        <ecNumber evidence="13 14">3.1.21.10</ecNumber>
    </recommendedName>
    <alternativeName>
        <fullName evidence="13">Holliday junction nuclease RuvC</fullName>
    </alternativeName>
    <alternativeName>
        <fullName evidence="13">Holliday junction resolvase RuvC</fullName>
    </alternativeName>
</protein>
<gene>
    <name evidence="13 15" type="primary">ruvC</name>
    <name evidence="15" type="ORF">COV01_00730</name>
</gene>
<evidence type="ECO:0000256" key="7">
    <source>
        <dbReference type="ARBA" id="ARBA00022801"/>
    </source>
</evidence>
<dbReference type="GO" id="GO:0006310">
    <property type="term" value="P:DNA recombination"/>
    <property type="evidence" value="ECO:0007669"/>
    <property type="project" value="UniProtKB-UniRule"/>
</dbReference>
<dbReference type="CDD" id="cd16962">
    <property type="entry name" value="RuvC"/>
    <property type="match status" value="1"/>
</dbReference>
<keyword evidence="3 13" id="KW-0540">Nuclease</keyword>
<evidence type="ECO:0000256" key="13">
    <source>
        <dbReference type="HAMAP-Rule" id="MF_00034"/>
    </source>
</evidence>
<dbReference type="EC" id="3.1.21.10" evidence="13 14"/>
<dbReference type="PANTHER" id="PTHR30194:SF3">
    <property type="entry name" value="CROSSOVER JUNCTION ENDODEOXYRIBONUCLEASE RUVC"/>
    <property type="match status" value="1"/>
</dbReference>
<evidence type="ECO:0000256" key="8">
    <source>
        <dbReference type="ARBA" id="ARBA00022842"/>
    </source>
</evidence>
<comment type="caution">
    <text evidence="15">The sequence shown here is derived from an EMBL/GenBank/DDBJ whole genome shotgun (WGS) entry which is preliminary data.</text>
</comment>
<dbReference type="GO" id="GO:0006281">
    <property type="term" value="P:DNA repair"/>
    <property type="evidence" value="ECO:0007669"/>
    <property type="project" value="UniProtKB-UniRule"/>
</dbReference>
<evidence type="ECO:0000256" key="2">
    <source>
        <dbReference type="ARBA" id="ARBA00022490"/>
    </source>
</evidence>
<dbReference type="AlphaFoldDB" id="A0A2M8LD53"/>
<feature type="binding site" evidence="13">
    <location>
        <position position="140"/>
    </location>
    <ligand>
        <name>Mg(2+)</name>
        <dbReference type="ChEBI" id="CHEBI:18420"/>
        <label>1</label>
    </ligand>
</feature>
<feature type="active site" evidence="13">
    <location>
        <position position="7"/>
    </location>
</feature>
<evidence type="ECO:0000256" key="3">
    <source>
        <dbReference type="ARBA" id="ARBA00022722"/>
    </source>
</evidence>
<feature type="active site" evidence="13">
    <location>
        <position position="140"/>
    </location>
</feature>
<dbReference type="SUPFAM" id="SSF53098">
    <property type="entry name" value="Ribonuclease H-like"/>
    <property type="match status" value="1"/>
</dbReference>
<dbReference type="NCBIfam" id="TIGR00228">
    <property type="entry name" value="ruvC"/>
    <property type="match status" value="1"/>
</dbReference>
<evidence type="ECO:0000256" key="4">
    <source>
        <dbReference type="ARBA" id="ARBA00022723"/>
    </source>
</evidence>
<dbReference type="FunFam" id="3.30.420.10:FF:000002">
    <property type="entry name" value="Crossover junction endodeoxyribonuclease RuvC"/>
    <property type="match status" value="1"/>
</dbReference>
<evidence type="ECO:0000256" key="5">
    <source>
        <dbReference type="ARBA" id="ARBA00022759"/>
    </source>
</evidence>
<keyword evidence="8 13" id="KW-0460">Magnesium</keyword>
<keyword evidence="4 13" id="KW-0479">Metal-binding</keyword>
<dbReference type="InterPro" id="IPR002176">
    <property type="entry name" value="X-over_junc_endoDNase_RuvC"/>
</dbReference>
<keyword evidence="9 13" id="KW-0238">DNA-binding</keyword>
<dbReference type="HAMAP" id="MF_00034">
    <property type="entry name" value="RuvC"/>
    <property type="match status" value="1"/>
</dbReference>
<dbReference type="GO" id="GO:0008821">
    <property type="term" value="F:crossover junction DNA endonuclease activity"/>
    <property type="evidence" value="ECO:0007669"/>
    <property type="project" value="UniProtKB-UniRule"/>
</dbReference>
<evidence type="ECO:0000313" key="15">
    <source>
        <dbReference type="EMBL" id="PJE74545.1"/>
    </source>
</evidence>
<keyword evidence="6 13" id="KW-0227">DNA damage</keyword>
<keyword evidence="7 13" id="KW-0378">Hydrolase</keyword>
<keyword evidence="5 13" id="KW-0255">Endonuclease</keyword>
<dbReference type="GO" id="GO:0000287">
    <property type="term" value="F:magnesium ion binding"/>
    <property type="evidence" value="ECO:0007669"/>
    <property type="project" value="UniProtKB-UniRule"/>
</dbReference>
<name>A0A2M8LD53_9BACT</name>
<comment type="similarity">
    <text evidence="1 13">Belongs to the RuvC family.</text>
</comment>